<evidence type="ECO:0000313" key="4">
    <source>
        <dbReference type="Proteomes" id="UP000572540"/>
    </source>
</evidence>
<reference evidence="3 4" key="1">
    <citation type="submission" date="2020-07" db="EMBL/GenBank/DDBJ databases">
        <title>Exploring microbial biodiversity for novel pathways involved in the catabolism of aromatic compounds derived from lignin.</title>
        <authorList>
            <person name="Elkins J."/>
        </authorList>
    </citation>
    <scope>NUCLEOTIDE SEQUENCE [LARGE SCALE GENOMIC DNA]</scope>
    <source>
        <strain evidence="3 4">H2C3B</strain>
    </source>
</reference>
<gene>
    <name evidence="3" type="ORF">GGD41_005220</name>
</gene>
<evidence type="ECO:0000256" key="1">
    <source>
        <dbReference type="SAM" id="Coils"/>
    </source>
</evidence>
<name>A0A7Z0B339_9BURK</name>
<organism evidence="3 4">
    <name type="scientific">Paraburkholderia bryophila</name>
    <dbReference type="NCBI Taxonomy" id="420952"/>
    <lineage>
        <taxon>Bacteria</taxon>
        <taxon>Pseudomonadati</taxon>
        <taxon>Pseudomonadota</taxon>
        <taxon>Betaproteobacteria</taxon>
        <taxon>Burkholderiales</taxon>
        <taxon>Burkholderiaceae</taxon>
        <taxon>Paraburkholderia</taxon>
    </lineage>
</organism>
<dbReference type="RefSeq" id="WP_179707319.1">
    <property type="nucleotide sequence ID" value="NZ_JACCAU010000001.1"/>
</dbReference>
<feature type="compositionally biased region" description="Polar residues" evidence="2">
    <location>
        <begin position="1"/>
        <end position="17"/>
    </location>
</feature>
<evidence type="ECO:0000256" key="2">
    <source>
        <dbReference type="SAM" id="MobiDB-lite"/>
    </source>
</evidence>
<dbReference type="EMBL" id="JACCAU010000001">
    <property type="protein sequence ID" value="NYH17992.1"/>
    <property type="molecule type" value="Genomic_DNA"/>
</dbReference>
<proteinExistence type="predicted"/>
<comment type="caution">
    <text evidence="3">The sequence shown here is derived from an EMBL/GenBank/DDBJ whole genome shotgun (WGS) entry which is preliminary data.</text>
</comment>
<feature type="coiled-coil region" evidence="1">
    <location>
        <begin position="109"/>
        <end position="150"/>
    </location>
</feature>
<evidence type="ECO:0000313" key="3">
    <source>
        <dbReference type="EMBL" id="NYH17992.1"/>
    </source>
</evidence>
<keyword evidence="1" id="KW-0175">Coiled coil</keyword>
<feature type="compositionally biased region" description="Basic and acidic residues" evidence="2">
    <location>
        <begin position="50"/>
        <end position="64"/>
    </location>
</feature>
<feature type="coiled-coil region" evidence="1">
    <location>
        <begin position="183"/>
        <end position="210"/>
    </location>
</feature>
<accession>A0A7Z0B339</accession>
<protein>
    <submittedName>
        <fullName evidence="3">Chromosome segregation ATPase</fullName>
    </submittedName>
</protein>
<sequence length="263" mass="28761">MRVQSANNQPGEISQAQAAHGDGPDAEPVAGPSVFDTSRPGPSDVGGRPGDVELKGGSRGREVQTRLNNAKRNLEQSAAHEKRLMDAADAVSAEIRGAQNPDADLQTRLQQARQNLLEGRRAAAAAERQVEDLRREAHQLRQTLQNEHSGLSAHRADGAQLERTTQHEIDVLEAAMRISDHPSADSQSNLQKLQNDLRRIQDANRDLTIHLRDLLLEIRDVPLHQETANAAVETAIQRAQNEPASSRLAANSRIPGDICTTRR</sequence>
<feature type="region of interest" description="Disordered" evidence="2">
    <location>
        <begin position="1"/>
        <end position="76"/>
    </location>
</feature>
<dbReference type="Proteomes" id="UP000572540">
    <property type="component" value="Unassembled WGS sequence"/>
</dbReference>
<dbReference type="AlphaFoldDB" id="A0A7Z0B339"/>